<evidence type="ECO:0000256" key="1">
    <source>
        <dbReference type="ARBA" id="ARBA00004585"/>
    </source>
</evidence>
<gene>
    <name evidence="14" type="ORF">PROFUN_04911</name>
</gene>
<dbReference type="GO" id="GO:0006513">
    <property type="term" value="P:protein monoubiquitination"/>
    <property type="evidence" value="ECO:0007669"/>
    <property type="project" value="TreeGrafter"/>
</dbReference>
<dbReference type="AlphaFoldDB" id="A0A2P6NF63"/>
<evidence type="ECO:0000259" key="13">
    <source>
        <dbReference type="Pfam" id="PF04757"/>
    </source>
</evidence>
<dbReference type="PANTHER" id="PTHR12888:SF0">
    <property type="entry name" value="PEROXISOME ASSEMBLY PROTEIN 12"/>
    <property type="match status" value="1"/>
</dbReference>
<dbReference type="InterPro" id="IPR006845">
    <property type="entry name" value="Pex_N"/>
</dbReference>
<keyword evidence="12" id="KW-0576">Peroxisome</keyword>
<protein>
    <recommendedName>
        <fullName evidence="13">Pex N-terminal domain-containing protein</fullName>
    </recommendedName>
</protein>
<dbReference type="CDD" id="cd16451">
    <property type="entry name" value="mRING_PEX12"/>
    <property type="match status" value="1"/>
</dbReference>
<dbReference type="FunCoup" id="A0A2P6NF63">
    <property type="interactions" value="389"/>
</dbReference>
<comment type="pathway">
    <text evidence="2">Protein modification; protein ubiquitination.</text>
</comment>
<comment type="similarity">
    <text evidence="3">Belongs to the pex2/pex10/pex12 family.</text>
</comment>
<evidence type="ECO:0000256" key="12">
    <source>
        <dbReference type="ARBA" id="ARBA00023140"/>
    </source>
</evidence>
<evidence type="ECO:0000256" key="4">
    <source>
        <dbReference type="ARBA" id="ARBA00022448"/>
    </source>
</evidence>
<proteinExistence type="inferred from homology"/>
<dbReference type="OrthoDB" id="107372at2759"/>
<evidence type="ECO:0000256" key="3">
    <source>
        <dbReference type="ARBA" id="ARBA00008704"/>
    </source>
</evidence>
<evidence type="ECO:0000256" key="11">
    <source>
        <dbReference type="ARBA" id="ARBA00023136"/>
    </source>
</evidence>
<sequence length="404" mass="47280">MFLSNLNVSDTRPSFFEMIAQQEMMPTLKPALRYIFSTLAARHPTMEWFANHNDEVFTFLLLLLENHHLKHYDASFAEYFYGLKRMRLVPPPLTTPTKSRFQLSSLLPSLMSPKAPSTTSQQESLQAPTPVPIGVSERRWGLFTAVAIPYIKSKMDNLYKEHFPMHQFSVREGLIADDDHPDNQHGLTRYLPPSFRRFIYNALMYGYPYFNAFYEASFFLYQLYYLYGSTNYYTPFLHAQGVTLQRLSIQQLDAQREGQQKRRNMRLKKLNGGPLPRAWKLVVFLYDLVLDYSRWMLPITIFLFKFLEWWYTESRLRGGDSLPLPPPPQPPKIARKGLDVPTDKSLCPLCKEKRTNTTDREKSISIGGILFCYPCLYSHVRDHHDCPVTLKKMEIDQIRKIYDA</sequence>
<reference evidence="14 15" key="1">
    <citation type="journal article" date="2018" name="Genome Biol. Evol.">
        <title>Multiple Roots of Fruiting Body Formation in Amoebozoa.</title>
        <authorList>
            <person name="Hillmann F."/>
            <person name="Forbes G."/>
            <person name="Novohradska S."/>
            <person name="Ferling I."/>
            <person name="Riege K."/>
            <person name="Groth M."/>
            <person name="Westermann M."/>
            <person name="Marz M."/>
            <person name="Spaller T."/>
            <person name="Winckler T."/>
            <person name="Schaap P."/>
            <person name="Glockner G."/>
        </authorList>
    </citation>
    <scope>NUCLEOTIDE SEQUENCE [LARGE SCALE GENOMIC DNA]</scope>
    <source>
        <strain evidence="14 15">Jena</strain>
    </source>
</reference>
<keyword evidence="11" id="KW-0472">Membrane</keyword>
<dbReference type="GO" id="GO:0016558">
    <property type="term" value="P:protein import into peroxisome matrix"/>
    <property type="evidence" value="ECO:0007669"/>
    <property type="project" value="InterPro"/>
</dbReference>
<dbReference type="STRING" id="1890364.A0A2P6NF63"/>
<dbReference type="PANTHER" id="PTHR12888">
    <property type="entry name" value="PEROXISOME ASSEMBLY PROTEIN 12 PEROXIN-12"/>
    <property type="match status" value="1"/>
</dbReference>
<organism evidence="14 15">
    <name type="scientific">Planoprotostelium fungivorum</name>
    <dbReference type="NCBI Taxonomy" id="1890364"/>
    <lineage>
        <taxon>Eukaryota</taxon>
        <taxon>Amoebozoa</taxon>
        <taxon>Evosea</taxon>
        <taxon>Variosea</taxon>
        <taxon>Cavosteliida</taxon>
        <taxon>Cavosteliaceae</taxon>
        <taxon>Planoprotostelium</taxon>
    </lineage>
</organism>
<keyword evidence="6" id="KW-0479">Metal-binding</keyword>
<dbReference type="Pfam" id="PF04757">
    <property type="entry name" value="Pex2_Pex12"/>
    <property type="match status" value="1"/>
</dbReference>
<keyword evidence="10" id="KW-1133">Transmembrane helix</keyword>
<keyword evidence="8" id="KW-0862">Zinc</keyword>
<dbReference type="EMBL" id="MDYQ01000100">
    <property type="protein sequence ID" value="PRP82606.1"/>
    <property type="molecule type" value="Genomic_DNA"/>
</dbReference>
<dbReference type="GO" id="GO:1990429">
    <property type="term" value="C:peroxisomal importomer complex"/>
    <property type="evidence" value="ECO:0007669"/>
    <property type="project" value="TreeGrafter"/>
</dbReference>
<evidence type="ECO:0000313" key="14">
    <source>
        <dbReference type="EMBL" id="PRP82606.1"/>
    </source>
</evidence>
<evidence type="ECO:0000256" key="5">
    <source>
        <dbReference type="ARBA" id="ARBA00022692"/>
    </source>
</evidence>
<evidence type="ECO:0000256" key="7">
    <source>
        <dbReference type="ARBA" id="ARBA00022771"/>
    </source>
</evidence>
<evidence type="ECO:0000313" key="15">
    <source>
        <dbReference type="Proteomes" id="UP000241769"/>
    </source>
</evidence>
<dbReference type="InParanoid" id="A0A2P6NF63"/>
<keyword evidence="4" id="KW-0813">Transport</keyword>
<dbReference type="GO" id="GO:0004842">
    <property type="term" value="F:ubiquitin-protein transferase activity"/>
    <property type="evidence" value="ECO:0007669"/>
    <property type="project" value="TreeGrafter"/>
</dbReference>
<dbReference type="InterPro" id="IPR017375">
    <property type="entry name" value="PEX12"/>
</dbReference>
<dbReference type="SUPFAM" id="SSF57850">
    <property type="entry name" value="RING/U-box"/>
    <property type="match status" value="1"/>
</dbReference>
<comment type="caution">
    <text evidence="14">The sequence shown here is derived from an EMBL/GenBank/DDBJ whole genome shotgun (WGS) entry which is preliminary data.</text>
</comment>
<feature type="domain" description="Pex N-terminal" evidence="13">
    <location>
        <begin position="21"/>
        <end position="312"/>
    </location>
</feature>
<dbReference type="GO" id="GO:0005778">
    <property type="term" value="C:peroxisomal membrane"/>
    <property type="evidence" value="ECO:0007669"/>
    <property type="project" value="UniProtKB-SubCell"/>
</dbReference>
<dbReference type="Proteomes" id="UP000241769">
    <property type="component" value="Unassembled WGS sequence"/>
</dbReference>
<evidence type="ECO:0000256" key="6">
    <source>
        <dbReference type="ARBA" id="ARBA00022723"/>
    </source>
</evidence>
<dbReference type="PIRSF" id="PIRSF038074">
    <property type="entry name" value="Peroxisome_assembly_p12"/>
    <property type="match status" value="1"/>
</dbReference>
<evidence type="ECO:0000256" key="9">
    <source>
        <dbReference type="ARBA" id="ARBA00022927"/>
    </source>
</evidence>
<dbReference type="GO" id="GO:0008270">
    <property type="term" value="F:zinc ion binding"/>
    <property type="evidence" value="ECO:0007669"/>
    <property type="project" value="UniProtKB-KW"/>
</dbReference>
<comment type="subcellular location">
    <subcellularLocation>
        <location evidence="1">Peroxisome membrane</location>
        <topology evidence="1">Multi-pass membrane protein</topology>
    </subcellularLocation>
</comment>
<accession>A0A2P6NF63</accession>
<keyword evidence="9" id="KW-0653">Protein transport</keyword>
<evidence type="ECO:0000256" key="8">
    <source>
        <dbReference type="ARBA" id="ARBA00022833"/>
    </source>
</evidence>
<keyword evidence="15" id="KW-1185">Reference proteome</keyword>
<evidence type="ECO:0000256" key="10">
    <source>
        <dbReference type="ARBA" id="ARBA00022989"/>
    </source>
</evidence>
<evidence type="ECO:0000256" key="2">
    <source>
        <dbReference type="ARBA" id="ARBA00004906"/>
    </source>
</evidence>
<keyword evidence="5" id="KW-0812">Transmembrane</keyword>
<name>A0A2P6NF63_9EUKA</name>
<keyword evidence="7" id="KW-0863">Zinc-finger</keyword>